<keyword evidence="1" id="KW-0472">Membrane</keyword>
<dbReference type="KEGG" id="thel:IG193_01350"/>
<evidence type="ECO:0000256" key="1">
    <source>
        <dbReference type="SAM" id="Phobius"/>
    </source>
</evidence>
<dbReference type="Proteomes" id="UP000594121">
    <property type="component" value="Chromosome"/>
</dbReference>
<keyword evidence="1" id="KW-1133">Transmembrane helix</keyword>
<gene>
    <name evidence="2" type="ORF">IG193_01350</name>
</gene>
<dbReference type="InParanoid" id="A0A7L9FLL5"/>
<keyword evidence="3" id="KW-1185">Reference proteome</keyword>
<sequence>MCVGAFGLATGIEYALVGRVLLSVVMYLTGGIIGGYLSSKLALSVSKGALRKIYGIAIILAGTYILLKSANAS</sequence>
<protein>
    <submittedName>
        <fullName evidence="2">Uncharacterized protein</fullName>
    </submittedName>
</protein>
<dbReference type="AlphaFoldDB" id="A0A7L9FLL5"/>
<proteinExistence type="predicted"/>
<evidence type="ECO:0000313" key="2">
    <source>
        <dbReference type="EMBL" id="QOJ79735.1"/>
    </source>
</evidence>
<organism evidence="2 3">
    <name type="scientific">Infirmifilum lucidum</name>
    <dbReference type="NCBI Taxonomy" id="2776706"/>
    <lineage>
        <taxon>Archaea</taxon>
        <taxon>Thermoproteota</taxon>
        <taxon>Thermoprotei</taxon>
        <taxon>Thermofilales</taxon>
        <taxon>Thermofilaceae</taxon>
        <taxon>Infirmifilum</taxon>
    </lineage>
</organism>
<keyword evidence="1" id="KW-0812">Transmembrane</keyword>
<accession>A0A7L9FLL5</accession>
<dbReference type="EMBL" id="CP062310">
    <property type="protein sequence ID" value="QOJ79735.1"/>
    <property type="molecule type" value="Genomic_DNA"/>
</dbReference>
<evidence type="ECO:0000313" key="3">
    <source>
        <dbReference type="Proteomes" id="UP000594121"/>
    </source>
</evidence>
<name>A0A7L9FLL5_9CREN</name>
<feature type="transmembrane region" description="Helical" evidence="1">
    <location>
        <begin position="16"/>
        <end position="37"/>
    </location>
</feature>
<feature type="transmembrane region" description="Helical" evidence="1">
    <location>
        <begin position="49"/>
        <end position="67"/>
    </location>
</feature>
<reference evidence="2 3" key="1">
    <citation type="submission" date="2020-10" db="EMBL/GenBank/DDBJ databases">
        <title>Thermofilum lucidum 3507LT sp. nov. a novel member of Thermofilaceae family isolated from Chile hot spring, and proposal of description order Thermofilales.</title>
        <authorList>
            <person name="Zayulina K.S."/>
            <person name="Elcheninov A.G."/>
            <person name="Toshchakov S.V."/>
            <person name="Kublanov I.V."/>
        </authorList>
    </citation>
    <scope>NUCLEOTIDE SEQUENCE [LARGE SCALE GENOMIC DNA]</scope>
    <source>
        <strain evidence="2 3">3507LT</strain>
    </source>
</reference>